<evidence type="ECO:0000313" key="5">
    <source>
        <dbReference type="Proteomes" id="UP000199579"/>
    </source>
</evidence>
<feature type="domain" description="DNA-binding transcriptional repressor CapW winged helix-turn-helix" evidence="1">
    <location>
        <begin position="13"/>
        <end position="67"/>
    </location>
</feature>
<proteinExistence type="predicted"/>
<evidence type="ECO:0000313" key="3">
    <source>
        <dbReference type="EMBL" id="SFL04893.1"/>
    </source>
</evidence>
<accession>A0A1I4EI48</accession>
<dbReference type="Pfam" id="PF26109">
    <property type="entry name" value="WHD_BrxR"/>
    <property type="match status" value="1"/>
</dbReference>
<dbReference type="EMBL" id="FOSX01000051">
    <property type="protein sequence ID" value="SFL04893.1"/>
    <property type="molecule type" value="Genomic_DNA"/>
</dbReference>
<reference evidence="3 5" key="1">
    <citation type="submission" date="2016-10" db="EMBL/GenBank/DDBJ databases">
        <authorList>
            <person name="de Groot N.N."/>
        </authorList>
    </citation>
    <scope>NUCLEOTIDE SEQUENCE [LARGE SCALE GENOMIC DNA]</scope>
    <source>
        <strain evidence="3 5">DSM 381</strain>
    </source>
</reference>
<protein>
    <recommendedName>
        <fullName evidence="1">DNA-binding transcriptional repressor CapW winged helix-turn-helix domain-containing protein</fullName>
    </recommendedName>
</protein>
<dbReference type="Proteomes" id="UP000199579">
    <property type="component" value="Unassembled WGS sequence"/>
</dbReference>
<reference evidence="2 4" key="2">
    <citation type="submission" date="2016-10" db="EMBL/GenBank/DDBJ databases">
        <authorList>
            <person name="Varghese N."/>
            <person name="Submissions S."/>
        </authorList>
    </citation>
    <scope>NUCLEOTIDE SEQUENCE [LARGE SCALE GENOMIC DNA]</scope>
    <source>
        <strain evidence="2 4">DSM 282</strain>
    </source>
</reference>
<dbReference type="EMBL" id="FOKJ01000059">
    <property type="protein sequence ID" value="SFB48731.1"/>
    <property type="molecule type" value="Genomic_DNA"/>
</dbReference>
<evidence type="ECO:0000259" key="1">
    <source>
        <dbReference type="Pfam" id="PF26109"/>
    </source>
</evidence>
<name>A0A1I4EI48_9GAMM</name>
<organism evidence="3 5">
    <name type="scientific">Azotobacter beijerinckii</name>
    <dbReference type="NCBI Taxonomy" id="170623"/>
    <lineage>
        <taxon>Bacteria</taxon>
        <taxon>Pseudomonadati</taxon>
        <taxon>Pseudomonadota</taxon>
        <taxon>Gammaproteobacteria</taxon>
        <taxon>Pseudomonadales</taxon>
        <taxon>Pseudomonadaceae</taxon>
        <taxon>Azotobacter</taxon>
    </lineage>
</organism>
<evidence type="ECO:0000313" key="4">
    <source>
        <dbReference type="Proteomes" id="UP000198861"/>
    </source>
</evidence>
<sequence length="70" mass="8190">MKRGQSIAQVRWDLALRYRLIETVAWWEGRLTTQHLMQSFGISRQQASKDINTYIVEHAPENLTFDCSPP</sequence>
<keyword evidence="4" id="KW-1185">Reference proteome</keyword>
<dbReference type="Proteomes" id="UP000198861">
    <property type="component" value="Unassembled WGS sequence"/>
</dbReference>
<evidence type="ECO:0000313" key="2">
    <source>
        <dbReference type="EMBL" id="SFB48731.1"/>
    </source>
</evidence>
<dbReference type="InterPro" id="IPR059019">
    <property type="entry name" value="WHD_CapW"/>
</dbReference>
<gene>
    <name evidence="2" type="ORF">SAMN04244571_03164</name>
    <name evidence="3" type="ORF">SAMN04244574_02916</name>
</gene>
<dbReference type="AlphaFoldDB" id="A0A1I4EI48"/>